<dbReference type="Gene3D" id="4.10.410.10">
    <property type="entry name" value="Pancreatic trypsin inhibitor Kunitz domain"/>
    <property type="match status" value="1"/>
</dbReference>
<evidence type="ECO:0000259" key="4">
    <source>
        <dbReference type="PROSITE" id="PS50279"/>
    </source>
</evidence>
<accession>A0A2H1V6X6</accession>
<evidence type="ECO:0000313" key="5">
    <source>
        <dbReference type="EMBL" id="SOQ36536.1"/>
    </source>
</evidence>
<dbReference type="AlphaFoldDB" id="A0A2H1V6X6"/>
<dbReference type="PRINTS" id="PR00759">
    <property type="entry name" value="BASICPTASE"/>
</dbReference>
<dbReference type="EMBL" id="ODYU01000973">
    <property type="protein sequence ID" value="SOQ36536.1"/>
    <property type="molecule type" value="Genomic_DNA"/>
</dbReference>
<dbReference type="InterPro" id="IPR050098">
    <property type="entry name" value="TFPI/VKTCI-like"/>
</dbReference>
<dbReference type="PANTHER" id="PTHR10083:SF374">
    <property type="entry name" value="BPTI_KUNITZ INHIBITOR DOMAIN-CONTAINING PROTEIN"/>
    <property type="match status" value="1"/>
</dbReference>
<gene>
    <name evidence="5" type="ORF">SFRICE_025441</name>
</gene>
<dbReference type="PROSITE" id="PS00280">
    <property type="entry name" value="BPTI_KUNITZ_1"/>
    <property type="match status" value="1"/>
</dbReference>
<dbReference type="Pfam" id="PF00014">
    <property type="entry name" value="Kunitz_BPTI"/>
    <property type="match status" value="1"/>
</dbReference>
<dbReference type="InterPro" id="IPR020901">
    <property type="entry name" value="Prtase_inh_Kunz-CS"/>
</dbReference>
<dbReference type="PROSITE" id="PS50279">
    <property type="entry name" value="BPTI_KUNITZ_2"/>
    <property type="match status" value="1"/>
</dbReference>
<organism evidence="5">
    <name type="scientific">Spodoptera frugiperda</name>
    <name type="common">Fall armyworm</name>
    <dbReference type="NCBI Taxonomy" id="7108"/>
    <lineage>
        <taxon>Eukaryota</taxon>
        <taxon>Metazoa</taxon>
        <taxon>Ecdysozoa</taxon>
        <taxon>Arthropoda</taxon>
        <taxon>Hexapoda</taxon>
        <taxon>Insecta</taxon>
        <taxon>Pterygota</taxon>
        <taxon>Neoptera</taxon>
        <taxon>Endopterygota</taxon>
        <taxon>Lepidoptera</taxon>
        <taxon>Glossata</taxon>
        <taxon>Ditrysia</taxon>
        <taxon>Noctuoidea</taxon>
        <taxon>Noctuidae</taxon>
        <taxon>Amphipyrinae</taxon>
        <taxon>Spodoptera</taxon>
    </lineage>
</organism>
<dbReference type="InterPro" id="IPR036880">
    <property type="entry name" value="Kunitz_BPTI_sf"/>
</dbReference>
<protein>
    <submittedName>
        <fullName evidence="5">SFRICE_025441</fullName>
    </submittedName>
</protein>
<evidence type="ECO:0000256" key="2">
    <source>
        <dbReference type="ARBA" id="ARBA00022900"/>
    </source>
</evidence>
<proteinExistence type="predicted"/>
<evidence type="ECO:0000256" key="1">
    <source>
        <dbReference type="ARBA" id="ARBA00022690"/>
    </source>
</evidence>
<reference evidence="5" key="1">
    <citation type="submission" date="2016-07" db="EMBL/GenBank/DDBJ databases">
        <authorList>
            <person name="Bretaudeau A."/>
        </authorList>
    </citation>
    <scope>NUCLEOTIDE SEQUENCE</scope>
    <source>
        <strain evidence="5">Rice</strain>
        <tissue evidence="5">Whole body</tissue>
    </source>
</reference>
<feature type="domain" description="BPTI/Kunitz inhibitor" evidence="4">
    <location>
        <begin position="41"/>
        <end position="100"/>
    </location>
</feature>
<dbReference type="CDD" id="cd00109">
    <property type="entry name" value="Kunitz-type"/>
    <property type="match status" value="1"/>
</dbReference>
<keyword evidence="2" id="KW-0722">Serine protease inhibitor</keyword>
<dbReference type="SUPFAM" id="SSF57362">
    <property type="entry name" value="BPTI-like"/>
    <property type="match status" value="1"/>
</dbReference>
<evidence type="ECO:0000256" key="3">
    <source>
        <dbReference type="ARBA" id="ARBA00023157"/>
    </source>
</evidence>
<name>A0A2H1V6X6_SPOFR</name>
<dbReference type="GO" id="GO:0004867">
    <property type="term" value="F:serine-type endopeptidase inhibitor activity"/>
    <property type="evidence" value="ECO:0007669"/>
    <property type="project" value="UniProtKB-KW"/>
</dbReference>
<keyword evidence="3" id="KW-1015">Disulfide bond</keyword>
<dbReference type="GO" id="GO:0005615">
    <property type="term" value="C:extracellular space"/>
    <property type="evidence" value="ECO:0007669"/>
    <property type="project" value="TreeGrafter"/>
</dbReference>
<dbReference type="PANTHER" id="PTHR10083">
    <property type="entry name" value="KUNITZ-TYPE PROTEASE INHIBITOR-RELATED"/>
    <property type="match status" value="1"/>
</dbReference>
<dbReference type="InterPro" id="IPR002223">
    <property type="entry name" value="Kunitz_BPTI"/>
</dbReference>
<keyword evidence="1" id="KW-0646">Protease inhibitor</keyword>
<dbReference type="SMART" id="SM00131">
    <property type="entry name" value="KU"/>
    <property type="match status" value="1"/>
</dbReference>
<sequence>MTSPALGEARGSVRLLLTKNHPVPTPALSRGPGHKQKLDVCTLEIDEGICGGDSFSEEPENSTIYYGFNNETMKCEEFVYEGCGGNDNRFDSMHECWRLCYTPLKYFLARVTDYLMHQYTEQPGETRTSSPNSERDD</sequence>